<dbReference type="InterPro" id="IPR006140">
    <property type="entry name" value="D-isomer_DH_NAD-bd"/>
</dbReference>
<dbReference type="CDD" id="cd05300">
    <property type="entry name" value="2-Hacid_dh_1"/>
    <property type="match status" value="1"/>
</dbReference>
<dbReference type="Gene3D" id="3.40.50.720">
    <property type="entry name" value="NAD(P)-binding Rossmann-like Domain"/>
    <property type="match status" value="2"/>
</dbReference>
<dbReference type="Pfam" id="PF02826">
    <property type="entry name" value="2-Hacid_dh_C"/>
    <property type="match status" value="1"/>
</dbReference>
<dbReference type="PATRIC" id="fig|1230459.4.peg.2057"/>
<accession>L9Z152</accession>
<dbReference type="PROSITE" id="PS00671">
    <property type="entry name" value="D_2_HYDROXYACID_DH_3"/>
    <property type="match status" value="1"/>
</dbReference>
<dbReference type="SUPFAM" id="SSF51735">
    <property type="entry name" value="NAD(P)-binding Rossmann-fold domains"/>
    <property type="match status" value="1"/>
</dbReference>
<dbReference type="PANTHER" id="PTHR43333:SF1">
    <property type="entry name" value="D-ISOMER SPECIFIC 2-HYDROXYACID DEHYDROGENASE NAD-BINDING DOMAIN-CONTAINING PROTEIN"/>
    <property type="match status" value="1"/>
</dbReference>
<evidence type="ECO:0000259" key="3">
    <source>
        <dbReference type="Pfam" id="PF02826"/>
    </source>
</evidence>
<keyword evidence="2" id="KW-0520">NAD</keyword>
<proteinExistence type="predicted"/>
<organism evidence="4 5">
    <name type="scientific">Natrinema gari JCM 14663</name>
    <dbReference type="NCBI Taxonomy" id="1230459"/>
    <lineage>
        <taxon>Archaea</taxon>
        <taxon>Methanobacteriati</taxon>
        <taxon>Methanobacteriota</taxon>
        <taxon>Stenosarchaea group</taxon>
        <taxon>Halobacteria</taxon>
        <taxon>Halobacteriales</taxon>
        <taxon>Natrialbaceae</taxon>
        <taxon>Natrinema</taxon>
    </lineage>
</organism>
<keyword evidence="1" id="KW-0560">Oxidoreductase</keyword>
<evidence type="ECO:0000256" key="1">
    <source>
        <dbReference type="ARBA" id="ARBA00023002"/>
    </source>
</evidence>
<dbReference type="InterPro" id="IPR029753">
    <property type="entry name" value="D-isomer_DH_CS"/>
</dbReference>
<dbReference type="PANTHER" id="PTHR43333">
    <property type="entry name" value="2-HACID_DH_C DOMAIN-CONTAINING PROTEIN"/>
    <property type="match status" value="1"/>
</dbReference>
<protein>
    <submittedName>
        <fullName evidence="4">D-isomer specific 2-hydroxyacid dehydrogenase NAD-binding protein</fullName>
    </submittedName>
</protein>
<dbReference type="AlphaFoldDB" id="L9Z152"/>
<dbReference type="InterPro" id="IPR036291">
    <property type="entry name" value="NAD(P)-bd_dom_sf"/>
</dbReference>
<comment type="caution">
    <text evidence="4">The sequence shown here is derived from an EMBL/GenBank/DDBJ whole genome shotgun (WGS) entry which is preliminary data.</text>
</comment>
<dbReference type="Proteomes" id="UP000011592">
    <property type="component" value="Unassembled WGS sequence"/>
</dbReference>
<dbReference type="GO" id="GO:0051287">
    <property type="term" value="F:NAD binding"/>
    <property type="evidence" value="ECO:0007669"/>
    <property type="project" value="InterPro"/>
</dbReference>
<reference evidence="4 5" key="1">
    <citation type="journal article" date="2014" name="PLoS Genet.">
        <title>Phylogenetically driven sequencing of extremely halophilic archaea reveals strategies for static and dynamic osmo-response.</title>
        <authorList>
            <person name="Becker E.A."/>
            <person name="Seitzer P.M."/>
            <person name="Tritt A."/>
            <person name="Larsen D."/>
            <person name="Krusor M."/>
            <person name="Yao A.I."/>
            <person name="Wu D."/>
            <person name="Madern D."/>
            <person name="Eisen J.A."/>
            <person name="Darling A.E."/>
            <person name="Facciotti M.T."/>
        </authorList>
    </citation>
    <scope>NUCLEOTIDE SEQUENCE [LARGE SCALE GENOMIC DNA]</scope>
    <source>
        <strain evidence="4 5">JCM 14663</strain>
    </source>
</reference>
<dbReference type="GO" id="GO:0016491">
    <property type="term" value="F:oxidoreductase activity"/>
    <property type="evidence" value="ECO:0007669"/>
    <property type="project" value="UniProtKB-KW"/>
</dbReference>
<gene>
    <name evidence="4" type="ORF">C486_10305</name>
</gene>
<name>L9Z152_9EURY</name>
<keyword evidence="5" id="KW-1185">Reference proteome</keyword>
<feature type="domain" description="D-isomer specific 2-hydroxyacid dehydrogenase NAD-binding" evidence="3">
    <location>
        <begin position="120"/>
        <end position="295"/>
    </location>
</feature>
<dbReference type="EMBL" id="AOIJ01000049">
    <property type="protein sequence ID" value="ELY80099.1"/>
    <property type="molecule type" value="Genomic_DNA"/>
</dbReference>
<evidence type="ECO:0000313" key="4">
    <source>
        <dbReference type="EMBL" id="ELY80099.1"/>
    </source>
</evidence>
<evidence type="ECO:0000313" key="5">
    <source>
        <dbReference type="Proteomes" id="UP000011592"/>
    </source>
</evidence>
<sequence length="327" mass="35716">MSQPRSPTWHHRSRSDPAADFAFGSDGQTFILGSYVPTPMGIELERLGIHESVETVFPPAELAAELADLPVEIAVVDDGGIPSCDAIVTLEHREAVLETDWVHSIQAGVDRFPVDETVAGYLLMFARRLHDHVANQQERRWERPDWDAAVTLSGSTACVVGTGTLGRGVAETLGGLGLRVRGVRRSDESVPGFDEIDTTDRLLEVIADAEFVIVTVPLTDETRHLFDADTFDAMRDDAYFVNVARGAVVDEPALIDALEADALAGAALDVFETEPLPEDSPLWGMDEVIISPHCATYTRDYVRDVGDLVRENVARLGDGEAFHNRVV</sequence>
<evidence type="ECO:0000256" key="2">
    <source>
        <dbReference type="ARBA" id="ARBA00023027"/>
    </source>
</evidence>